<dbReference type="AlphaFoldDB" id="A0A6A7ZVB0"/>
<feature type="transmembrane region" description="Helical" evidence="1">
    <location>
        <begin position="67"/>
        <end position="85"/>
    </location>
</feature>
<dbReference type="Pfam" id="PF03779">
    <property type="entry name" value="SPW"/>
    <property type="match status" value="1"/>
</dbReference>
<proteinExistence type="predicted"/>
<dbReference type="RefSeq" id="WP_127510598.1">
    <property type="nucleotide sequence ID" value="NZ_RPHP01000066.1"/>
</dbReference>
<keyword evidence="1" id="KW-0472">Membrane</keyword>
<evidence type="ECO:0000256" key="1">
    <source>
        <dbReference type="SAM" id="Phobius"/>
    </source>
</evidence>
<evidence type="ECO:0000313" key="3">
    <source>
        <dbReference type="EMBL" id="MQW05727.1"/>
    </source>
</evidence>
<feature type="transmembrane region" description="Helical" evidence="1">
    <location>
        <begin position="41"/>
        <end position="60"/>
    </location>
</feature>
<comment type="caution">
    <text evidence="3">The sequence shown here is derived from an EMBL/GenBank/DDBJ whole genome shotgun (WGS) entry which is preliminary data.</text>
</comment>
<name>A0A6A7ZVB0_RHIML</name>
<accession>A0A6A7ZVB0</accession>
<dbReference type="InterPro" id="IPR005530">
    <property type="entry name" value="SPW"/>
</dbReference>
<gene>
    <name evidence="3" type="ORF">GHK45_18770</name>
</gene>
<reference evidence="3" key="1">
    <citation type="journal article" date="2013" name="Genome Biol.">
        <title>Comparative genomics of the core and accessory genomes of 48 Sinorhizobium strains comprising five genospecies.</title>
        <authorList>
            <person name="Sugawara M."/>
            <person name="Epstein B."/>
            <person name="Badgley B.D."/>
            <person name="Unno T."/>
            <person name="Xu L."/>
            <person name="Reese J."/>
            <person name="Gyaneshwar P."/>
            <person name="Denny R."/>
            <person name="Mudge J."/>
            <person name="Bharti A.K."/>
            <person name="Farmer A.D."/>
            <person name="May G.D."/>
            <person name="Woodward J.E."/>
            <person name="Medigue C."/>
            <person name="Vallenet D."/>
            <person name="Lajus A."/>
            <person name="Rouy Z."/>
            <person name="Martinez-Vaz B."/>
            <person name="Tiffin P."/>
            <person name="Young N.D."/>
            <person name="Sadowsky M.J."/>
        </authorList>
    </citation>
    <scope>NUCLEOTIDE SEQUENCE</scope>
    <source>
        <strain evidence="3">M30</strain>
    </source>
</reference>
<evidence type="ECO:0000259" key="2">
    <source>
        <dbReference type="Pfam" id="PF03779"/>
    </source>
</evidence>
<keyword evidence="1" id="KW-0812">Transmembrane</keyword>
<dbReference type="EMBL" id="WISP01000138">
    <property type="protein sequence ID" value="MQW05727.1"/>
    <property type="molecule type" value="Genomic_DNA"/>
</dbReference>
<keyword evidence="1" id="KW-1133">Transmembrane helix</keyword>
<organism evidence="3">
    <name type="scientific">Rhizobium meliloti</name>
    <name type="common">Ensifer meliloti</name>
    <name type="synonym">Sinorhizobium meliloti</name>
    <dbReference type="NCBI Taxonomy" id="382"/>
    <lineage>
        <taxon>Bacteria</taxon>
        <taxon>Pseudomonadati</taxon>
        <taxon>Pseudomonadota</taxon>
        <taxon>Alphaproteobacteria</taxon>
        <taxon>Hyphomicrobiales</taxon>
        <taxon>Rhizobiaceae</taxon>
        <taxon>Sinorhizobium/Ensifer group</taxon>
        <taxon>Sinorhizobium</taxon>
    </lineage>
</organism>
<protein>
    <recommendedName>
        <fullName evidence="2">SPW repeat-containing integral membrane domain-containing protein</fullName>
    </recommendedName>
</protein>
<feature type="domain" description="SPW repeat-containing integral membrane" evidence="2">
    <location>
        <begin position="12"/>
        <end position="105"/>
    </location>
</feature>
<feature type="transmembrane region" description="Helical" evidence="1">
    <location>
        <begin position="91"/>
        <end position="110"/>
    </location>
</feature>
<sequence>MMATLMERKKPQDWMNLVLAVALFVSPWVMGFAGEFMAAWNAWIVGVVIGALALATLTAFSEWEEWANMVIGIWLVVAPWLLDFATNANAMWTHVVLGLLVAAISAWALWDEPQNPHARA</sequence>